<evidence type="ECO:0000313" key="5">
    <source>
        <dbReference type="Proteomes" id="UP000007799"/>
    </source>
</evidence>
<dbReference type="FunCoup" id="F2U6U5">
    <property type="interactions" value="270"/>
</dbReference>
<dbReference type="InParanoid" id="F2U6U5"/>
<dbReference type="GeneID" id="16075661"/>
<dbReference type="Gene3D" id="3.30.505.10">
    <property type="entry name" value="SH2 domain"/>
    <property type="match status" value="1"/>
</dbReference>
<dbReference type="InterPro" id="IPR036860">
    <property type="entry name" value="SH2_dom_sf"/>
</dbReference>
<dbReference type="InterPro" id="IPR000980">
    <property type="entry name" value="SH2"/>
</dbReference>
<gene>
    <name evidence="4" type="ORF">PTSG_04184</name>
</gene>
<evidence type="ECO:0000256" key="2">
    <source>
        <dbReference type="SAM" id="MobiDB-lite"/>
    </source>
</evidence>
<dbReference type="AlphaFoldDB" id="F2U6U5"/>
<reference evidence="4" key="1">
    <citation type="submission" date="2009-08" db="EMBL/GenBank/DDBJ databases">
        <title>Annotation of Salpingoeca rosetta.</title>
        <authorList>
            <consortium name="The Broad Institute Genome Sequencing Platform"/>
            <person name="Russ C."/>
            <person name="Cuomo C."/>
            <person name="Burger G."/>
            <person name="Gray M.W."/>
            <person name="Holland P.W.H."/>
            <person name="King N."/>
            <person name="Lang F.B.F."/>
            <person name="Roger A.J."/>
            <person name="Ruiz-Trillo I."/>
            <person name="Young S.K."/>
            <person name="Zeng Q."/>
            <person name="Gargeya S."/>
            <person name="Alvarado L."/>
            <person name="Berlin A."/>
            <person name="Chapman S.B."/>
            <person name="Chen Z."/>
            <person name="Freedman E."/>
            <person name="Gellesch M."/>
            <person name="Goldberg J."/>
            <person name="Griggs A."/>
            <person name="Gujja S."/>
            <person name="Heilman E."/>
            <person name="Heiman D."/>
            <person name="Howarth C."/>
            <person name="Mehta T."/>
            <person name="Neiman D."/>
            <person name="Pearson M."/>
            <person name="Roberts A."/>
            <person name="Saif S."/>
            <person name="Shea T."/>
            <person name="Shenoy N."/>
            <person name="Sisk P."/>
            <person name="Stolte C."/>
            <person name="Sykes S."/>
            <person name="White J."/>
            <person name="Yandava C."/>
            <person name="Haas B."/>
            <person name="Nusbaum C."/>
            <person name="Birren B."/>
        </authorList>
    </citation>
    <scope>NUCLEOTIDE SEQUENCE [LARGE SCALE GENOMIC DNA]</scope>
    <source>
        <strain evidence="4">ATCC 50818</strain>
    </source>
</reference>
<sequence>MSFLETVLQDMFVDPEILEELSKDQREILFELMREEQIRRWKSREHSDLWKLQAKKKKPARIQWASTAVIWDDVDAEKKAAEAAKRLEQIERERAAKEEEEDQQEAKILAEIELQNEVAKRTADAERRTEELRRREEEEKKRLEEEAIRERQAAIEREQYLSLKEARLAAEKEAAQRKAREEAARKLEEQRRAEEERLAEERRRAEEEAKKHAESKQQEIYESMREVRERSRRQKEEEEKRMDAIFMEQQQRAKQADEEKRKAVQLARRYTREKAAQDAAGTILKRIQSKKEAAPAKPPLAPRGGSMARAPSLNKRPPPLPPQLSQDMSRLKVAPGNPDSRPSRPTDTNSIVQWFQQDQLPRGTGRDAVGRWLPWFHGIISRTDAEQLLRGQPCGAFLLRVSTRIWGYTLSFVDTDRFKHFLVDVSDGEYKVFGSQSSRSHKDLATLIAFHQSRPVSKTGTKLTLAVGNKMGNPSVNMLLS</sequence>
<dbReference type="KEGG" id="sre:PTSG_04184"/>
<protein>
    <recommendedName>
        <fullName evidence="3">SH2 domain-containing protein</fullName>
    </recommendedName>
</protein>
<dbReference type="PANTHER" id="PTHR14388">
    <property type="entry name" value="T CELL-SPECIFIC ADAPTER PROTEIN TSAD"/>
    <property type="match status" value="1"/>
</dbReference>
<dbReference type="PANTHER" id="PTHR14388:SF17">
    <property type="entry name" value="SH2 DOMAIN-CONTAINING PROTEIN"/>
    <property type="match status" value="1"/>
</dbReference>
<dbReference type="SUPFAM" id="SSF55550">
    <property type="entry name" value="SH2 domain"/>
    <property type="match status" value="1"/>
</dbReference>
<proteinExistence type="predicted"/>
<keyword evidence="1" id="KW-0727">SH2 domain</keyword>
<keyword evidence="5" id="KW-1185">Reference proteome</keyword>
<feature type="region of interest" description="Disordered" evidence="2">
    <location>
        <begin position="119"/>
        <end position="147"/>
    </location>
</feature>
<dbReference type="GO" id="GO:0005737">
    <property type="term" value="C:cytoplasm"/>
    <property type="evidence" value="ECO:0007669"/>
    <property type="project" value="TreeGrafter"/>
</dbReference>
<name>F2U6U5_SALR5</name>
<accession>F2U6U5</accession>
<dbReference type="SMART" id="SM00252">
    <property type="entry name" value="SH2"/>
    <property type="match status" value="1"/>
</dbReference>
<feature type="region of interest" description="Disordered" evidence="2">
    <location>
        <begin position="286"/>
        <end position="349"/>
    </location>
</feature>
<dbReference type="EMBL" id="GL832963">
    <property type="protein sequence ID" value="EGD83577.1"/>
    <property type="molecule type" value="Genomic_DNA"/>
</dbReference>
<evidence type="ECO:0000313" key="4">
    <source>
        <dbReference type="EMBL" id="EGD83577.1"/>
    </source>
</evidence>
<evidence type="ECO:0000256" key="1">
    <source>
        <dbReference type="PROSITE-ProRule" id="PRU00191"/>
    </source>
</evidence>
<dbReference type="PROSITE" id="PS50001">
    <property type="entry name" value="SH2"/>
    <property type="match status" value="1"/>
</dbReference>
<feature type="domain" description="SH2" evidence="3">
    <location>
        <begin position="375"/>
        <end position="467"/>
    </location>
</feature>
<evidence type="ECO:0000259" key="3">
    <source>
        <dbReference type="PROSITE" id="PS50001"/>
    </source>
</evidence>
<dbReference type="RefSeq" id="XP_004995081.1">
    <property type="nucleotide sequence ID" value="XM_004995024.1"/>
</dbReference>
<dbReference type="eggNOG" id="ENOG502QVV5">
    <property type="taxonomic scope" value="Eukaryota"/>
</dbReference>
<dbReference type="Pfam" id="PF00017">
    <property type="entry name" value="SH2"/>
    <property type="match status" value="1"/>
</dbReference>
<dbReference type="Proteomes" id="UP000007799">
    <property type="component" value="Unassembled WGS sequence"/>
</dbReference>
<organism evidence="5">
    <name type="scientific">Salpingoeca rosetta (strain ATCC 50818 / BSB-021)</name>
    <dbReference type="NCBI Taxonomy" id="946362"/>
    <lineage>
        <taxon>Eukaryota</taxon>
        <taxon>Choanoflagellata</taxon>
        <taxon>Craspedida</taxon>
        <taxon>Salpingoecidae</taxon>
        <taxon>Salpingoeca</taxon>
    </lineage>
</organism>
<dbReference type="OrthoDB" id="10003345at2759"/>
<feature type="region of interest" description="Disordered" evidence="2">
    <location>
        <begin position="169"/>
        <end position="243"/>
    </location>
</feature>
<dbReference type="OMA" id="ESVILWF"/>